<name>A0ABW5U7A9_9SPHI</name>
<evidence type="ECO:0000313" key="1">
    <source>
        <dbReference type="EMBL" id="MFD2741811.1"/>
    </source>
</evidence>
<organism evidence="1 2">
    <name type="scientific">Sphingobacterium populi</name>
    <dbReference type="NCBI Taxonomy" id="1812824"/>
    <lineage>
        <taxon>Bacteria</taxon>
        <taxon>Pseudomonadati</taxon>
        <taxon>Bacteroidota</taxon>
        <taxon>Sphingobacteriia</taxon>
        <taxon>Sphingobacteriales</taxon>
        <taxon>Sphingobacteriaceae</taxon>
        <taxon>Sphingobacterium</taxon>
    </lineage>
</organism>
<evidence type="ECO:0000313" key="2">
    <source>
        <dbReference type="Proteomes" id="UP001597418"/>
    </source>
</evidence>
<proteinExistence type="predicted"/>
<protein>
    <submittedName>
        <fullName evidence="1">Uncharacterized protein</fullName>
    </submittedName>
</protein>
<dbReference type="Proteomes" id="UP001597418">
    <property type="component" value="Unassembled WGS sequence"/>
</dbReference>
<keyword evidence="2" id="KW-1185">Reference proteome</keyword>
<dbReference type="RefSeq" id="WP_380883320.1">
    <property type="nucleotide sequence ID" value="NZ_JBHUMB010000003.1"/>
</dbReference>
<reference evidence="2" key="1">
    <citation type="journal article" date="2019" name="Int. J. Syst. Evol. Microbiol.">
        <title>The Global Catalogue of Microorganisms (GCM) 10K type strain sequencing project: providing services to taxonomists for standard genome sequencing and annotation.</title>
        <authorList>
            <consortium name="The Broad Institute Genomics Platform"/>
            <consortium name="The Broad Institute Genome Sequencing Center for Infectious Disease"/>
            <person name="Wu L."/>
            <person name="Ma J."/>
        </authorList>
    </citation>
    <scope>NUCLEOTIDE SEQUENCE [LARGE SCALE GENOMIC DNA]</scope>
    <source>
        <strain evidence="2">KCTC 42247</strain>
    </source>
</reference>
<gene>
    <name evidence="1" type="ORF">ACFSQ6_00220</name>
</gene>
<dbReference type="EMBL" id="JBHUMB010000003">
    <property type="protein sequence ID" value="MFD2741811.1"/>
    <property type="molecule type" value="Genomic_DNA"/>
</dbReference>
<sequence length="67" mass="7553">MYNLIQTILRFILASSLFILGGCEKDNNGIDDTTEVKVARLKHITTEADINTLLNNLQQDYTLNHSS</sequence>
<feature type="non-terminal residue" evidence="1">
    <location>
        <position position="67"/>
    </location>
</feature>
<accession>A0ABW5U7A9</accession>
<comment type="caution">
    <text evidence="1">The sequence shown here is derived from an EMBL/GenBank/DDBJ whole genome shotgun (WGS) entry which is preliminary data.</text>
</comment>